<protein>
    <submittedName>
        <fullName evidence="2">RNA polymerase sigma factor RpoD</fullName>
    </submittedName>
</protein>
<dbReference type="InterPro" id="IPR050239">
    <property type="entry name" value="Sigma-70_RNA_pol_init_factors"/>
</dbReference>
<dbReference type="Gene3D" id="1.10.10.10">
    <property type="entry name" value="Winged helix-like DNA-binding domain superfamily/Winged helix DNA-binding domain"/>
    <property type="match status" value="1"/>
</dbReference>
<proteinExistence type="predicted"/>
<feature type="domain" description="RNA polymerase sigma-70 region 4" evidence="1">
    <location>
        <begin position="8"/>
        <end position="61"/>
    </location>
</feature>
<dbReference type="SUPFAM" id="SSF88659">
    <property type="entry name" value="Sigma3 and sigma4 domains of RNA polymerase sigma factors"/>
    <property type="match status" value="1"/>
</dbReference>
<reference evidence="2" key="1">
    <citation type="submission" date="2019-08" db="EMBL/GenBank/DDBJ databases">
        <authorList>
            <person name="Kucharzyk K."/>
            <person name="Murdoch R.W."/>
            <person name="Higgins S."/>
            <person name="Loffler F."/>
        </authorList>
    </citation>
    <scope>NUCLEOTIDE SEQUENCE</scope>
</reference>
<dbReference type="GO" id="GO:0003700">
    <property type="term" value="F:DNA-binding transcription factor activity"/>
    <property type="evidence" value="ECO:0007669"/>
    <property type="project" value="InterPro"/>
</dbReference>
<dbReference type="InterPro" id="IPR007630">
    <property type="entry name" value="RNA_pol_sigma70_r4"/>
</dbReference>
<dbReference type="InterPro" id="IPR036388">
    <property type="entry name" value="WH-like_DNA-bd_sf"/>
</dbReference>
<dbReference type="Pfam" id="PF04545">
    <property type="entry name" value="Sigma70_r4"/>
    <property type="match status" value="1"/>
</dbReference>
<organism evidence="2">
    <name type="scientific">bioreactor metagenome</name>
    <dbReference type="NCBI Taxonomy" id="1076179"/>
    <lineage>
        <taxon>unclassified sequences</taxon>
        <taxon>metagenomes</taxon>
        <taxon>ecological metagenomes</taxon>
    </lineage>
</organism>
<dbReference type="PANTHER" id="PTHR30603">
    <property type="entry name" value="RNA POLYMERASE SIGMA FACTOR RPO"/>
    <property type="match status" value="1"/>
</dbReference>
<evidence type="ECO:0000259" key="1">
    <source>
        <dbReference type="Pfam" id="PF04545"/>
    </source>
</evidence>
<dbReference type="AlphaFoldDB" id="A0A645IYC3"/>
<comment type="caution">
    <text evidence="2">The sequence shown here is derived from an EMBL/GenBank/DDBJ whole genome shotgun (WGS) entry which is preliminary data.</text>
</comment>
<dbReference type="InterPro" id="IPR013324">
    <property type="entry name" value="RNA_pol_sigma_r3/r4-like"/>
</dbReference>
<evidence type="ECO:0000313" key="2">
    <source>
        <dbReference type="EMBL" id="MPN56418.1"/>
    </source>
</evidence>
<gene>
    <name evidence="2" type="primary">rpoD_19</name>
    <name evidence="2" type="ORF">SDC9_204106</name>
</gene>
<sequence>MHNELNYAMKTLSPDDYEILNYCYGLNGYERLSHEDIANQIGLSVETIRELEARALRRLRHPKRARRLFQFVDRNS</sequence>
<name>A0A645IYC3_9ZZZZ</name>
<dbReference type="PANTHER" id="PTHR30603:SF47">
    <property type="entry name" value="RNA POLYMERASE SIGMA FACTOR SIGD, CHLOROPLASTIC"/>
    <property type="match status" value="1"/>
</dbReference>
<dbReference type="GO" id="GO:0006352">
    <property type="term" value="P:DNA-templated transcription initiation"/>
    <property type="evidence" value="ECO:0007669"/>
    <property type="project" value="InterPro"/>
</dbReference>
<accession>A0A645IYC3</accession>
<dbReference type="EMBL" id="VSSQ01126717">
    <property type="protein sequence ID" value="MPN56418.1"/>
    <property type="molecule type" value="Genomic_DNA"/>
</dbReference>